<comment type="caution">
    <text evidence="2">The sequence shown here is derived from an EMBL/GenBank/DDBJ whole genome shotgun (WGS) entry which is preliminary data.</text>
</comment>
<reference evidence="2 3" key="1">
    <citation type="journal article" date="2018" name="New Phytol.">
        <title>Phylogenomics of Endogonaceae and evolution of mycorrhizas within Mucoromycota.</title>
        <authorList>
            <person name="Chang Y."/>
            <person name="Desiro A."/>
            <person name="Na H."/>
            <person name="Sandor L."/>
            <person name="Lipzen A."/>
            <person name="Clum A."/>
            <person name="Barry K."/>
            <person name="Grigoriev I.V."/>
            <person name="Martin F.M."/>
            <person name="Stajich J.E."/>
            <person name="Smith M.E."/>
            <person name="Bonito G."/>
            <person name="Spatafora J.W."/>
        </authorList>
    </citation>
    <scope>NUCLEOTIDE SEQUENCE [LARGE SCALE GENOMIC DNA]</scope>
    <source>
        <strain evidence="2 3">GMNB39</strain>
    </source>
</reference>
<dbReference type="Proteomes" id="UP000268093">
    <property type="component" value="Unassembled WGS sequence"/>
</dbReference>
<dbReference type="Gene3D" id="3.30.530.20">
    <property type="match status" value="1"/>
</dbReference>
<evidence type="ECO:0000313" key="3">
    <source>
        <dbReference type="Proteomes" id="UP000268093"/>
    </source>
</evidence>
<protein>
    <recommendedName>
        <fullName evidence="1">START domain-containing protein</fullName>
    </recommendedName>
</protein>
<organism evidence="2 3">
    <name type="scientific">Jimgerdemannia flammicorona</name>
    <dbReference type="NCBI Taxonomy" id="994334"/>
    <lineage>
        <taxon>Eukaryota</taxon>
        <taxon>Fungi</taxon>
        <taxon>Fungi incertae sedis</taxon>
        <taxon>Mucoromycota</taxon>
        <taxon>Mucoromycotina</taxon>
        <taxon>Endogonomycetes</taxon>
        <taxon>Endogonales</taxon>
        <taxon>Endogonaceae</taxon>
        <taxon>Jimgerdemannia</taxon>
    </lineage>
</organism>
<dbReference type="PANTHER" id="PTHR19308">
    <property type="entry name" value="PHOSPHATIDYLCHOLINE TRANSFER PROTEIN"/>
    <property type="match status" value="1"/>
</dbReference>
<dbReference type="PROSITE" id="PS50848">
    <property type="entry name" value="START"/>
    <property type="match status" value="1"/>
</dbReference>
<sequence>MRIGWLFGDFGTIGAFLEPQEPRGNHWAPARRNHWSRVAAYPSFRPLPHAAMTPFLIDYVNKFTPNQCHVARQHPSTMKINSPTKTKHSSSLSPPPTALAMPFPASQFTEFLTQFTTQDFQGWAFYAETSQFKVYRRLSARNPSLYEYRCVGGFPDVPANILSHVYLDLEYRRSWDKNMISYTLLRPDTYHYLIKYPWPLHNRDYIYEIVRRRVALPGAADGAELAYVIIGDSVLDIQKPPEKGVTRIDNYLQKIVILASEDGKGSRVLLDYFDDPKVYIR</sequence>
<evidence type="ECO:0000259" key="1">
    <source>
        <dbReference type="PROSITE" id="PS50848"/>
    </source>
</evidence>
<evidence type="ECO:0000313" key="2">
    <source>
        <dbReference type="EMBL" id="RUP49821.1"/>
    </source>
</evidence>
<dbReference type="OrthoDB" id="1295045at2759"/>
<dbReference type="PANTHER" id="PTHR19308:SF39">
    <property type="entry name" value="PHOSPHATIDYLCHOLINE TRANSFER PROTEIN"/>
    <property type="match status" value="1"/>
</dbReference>
<feature type="domain" description="START" evidence="1">
    <location>
        <begin position="112"/>
        <end position="281"/>
    </location>
</feature>
<name>A0A433DG46_9FUNG</name>
<gene>
    <name evidence="2" type="ORF">BC936DRAFT_141352</name>
</gene>
<dbReference type="GO" id="GO:0005737">
    <property type="term" value="C:cytoplasm"/>
    <property type="evidence" value="ECO:0007669"/>
    <property type="project" value="UniProtKB-ARBA"/>
</dbReference>
<dbReference type="InterPro" id="IPR051213">
    <property type="entry name" value="START_lipid_transfer"/>
</dbReference>
<keyword evidence="3" id="KW-1185">Reference proteome</keyword>
<proteinExistence type="predicted"/>
<dbReference type="EMBL" id="RBNI01001943">
    <property type="protein sequence ID" value="RUP49821.1"/>
    <property type="molecule type" value="Genomic_DNA"/>
</dbReference>
<dbReference type="AlphaFoldDB" id="A0A433DG46"/>
<accession>A0A433DG46</accession>
<dbReference type="Pfam" id="PF01852">
    <property type="entry name" value="START"/>
    <property type="match status" value="1"/>
</dbReference>
<dbReference type="GO" id="GO:0008289">
    <property type="term" value="F:lipid binding"/>
    <property type="evidence" value="ECO:0007669"/>
    <property type="project" value="InterPro"/>
</dbReference>
<dbReference type="InterPro" id="IPR002913">
    <property type="entry name" value="START_lipid-bd_dom"/>
</dbReference>
<dbReference type="InterPro" id="IPR023393">
    <property type="entry name" value="START-like_dom_sf"/>
</dbReference>
<dbReference type="SUPFAM" id="SSF55961">
    <property type="entry name" value="Bet v1-like"/>
    <property type="match status" value="1"/>
</dbReference>